<accession>A0A511QVE6</accession>
<gene>
    <name evidence="1" type="ORF">VSU01S_35830</name>
</gene>
<keyword evidence="2" id="KW-1185">Reference proteome</keyword>
<organism evidence="1 2">
    <name type="scientific">Vibrio superstes NBRC 103154</name>
    <dbReference type="NCBI Taxonomy" id="1219062"/>
    <lineage>
        <taxon>Bacteria</taxon>
        <taxon>Pseudomonadati</taxon>
        <taxon>Pseudomonadota</taxon>
        <taxon>Gammaproteobacteria</taxon>
        <taxon>Vibrionales</taxon>
        <taxon>Vibrionaceae</taxon>
        <taxon>Vibrio</taxon>
    </lineage>
</organism>
<comment type="caution">
    <text evidence="1">The sequence shown here is derived from an EMBL/GenBank/DDBJ whole genome shotgun (WGS) entry which is preliminary data.</text>
</comment>
<dbReference type="Proteomes" id="UP000321113">
    <property type="component" value="Unassembled WGS sequence"/>
</dbReference>
<reference evidence="1 2" key="1">
    <citation type="submission" date="2019-07" db="EMBL/GenBank/DDBJ databases">
        <title>Whole genome shotgun sequence of Vibrio superstes NBRC 103154.</title>
        <authorList>
            <person name="Hosoyama A."/>
            <person name="Uohara A."/>
            <person name="Ohji S."/>
            <person name="Ichikawa N."/>
        </authorList>
    </citation>
    <scope>NUCLEOTIDE SEQUENCE [LARGE SCALE GENOMIC DNA]</scope>
    <source>
        <strain evidence="1 2">NBRC 103154</strain>
    </source>
</reference>
<dbReference type="EMBL" id="BJXK01000021">
    <property type="protein sequence ID" value="GEM81338.1"/>
    <property type="molecule type" value="Genomic_DNA"/>
</dbReference>
<sequence length="80" mass="9126">MSQVTRDQNVQLQSPHTLEVETAQTVVMGFAFDTDYVDDAYAQVFEQCPSGASMVNVEYLTDHGFLHWTNRIRIKALCEK</sequence>
<proteinExistence type="predicted"/>
<dbReference type="AlphaFoldDB" id="A0A511QVE6"/>
<protein>
    <submittedName>
        <fullName evidence="1">Uncharacterized protein</fullName>
    </submittedName>
</protein>
<evidence type="ECO:0000313" key="1">
    <source>
        <dbReference type="EMBL" id="GEM81338.1"/>
    </source>
</evidence>
<name>A0A511QVE6_9VIBR</name>
<evidence type="ECO:0000313" key="2">
    <source>
        <dbReference type="Proteomes" id="UP000321113"/>
    </source>
</evidence>